<protein>
    <recommendedName>
        <fullName evidence="1">SET domain-containing protein</fullName>
    </recommendedName>
</protein>
<dbReference type="Gene3D" id="2.170.270.10">
    <property type="entry name" value="SET domain"/>
    <property type="match status" value="1"/>
</dbReference>
<sequence length="381" mass="40791">MTAVPVDEQLRVLLSPPDALDQAAYFAQLVERGGWAVEVRPDAGGGRGKGLFATQDLEEGDVIFTEAPVIAARLLPGGDAAGAFADRPRLEALASGAERLPHTERFPLPPLVACPGGCSDEAYCSAAHADETNDIFHVAAQAMAKTLLRARRLLSDAPQRDPERCWEALRAAWLPFAVAWKAPWWECVARPDDVSAAEEGAFRAELRGLAADSLELLRAALFDTRFPALFELELFGAIIGIFELNNLDIIVNSPVEEYLLFVHEEHEGVMSDDAAATAQRLTRPLLDALGDAYDAQAQGTGFFALQSCANHDCAPSAHAVKPPGSADGAAVISAARRIRAGDEITLCYVDGDAPLAERHAALRDYGFVCACERCCREAAAA</sequence>
<dbReference type="EMBL" id="JALJOU010000029">
    <property type="protein sequence ID" value="KAK9835164.1"/>
    <property type="molecule type" value="Genomic_DNA"/>
</dbReference>
<proteinExistence type="predicted"/>
<organism evidence="2 3">
    <name type="scientific">Elliptochloris bilobata</name>
    <dbReference type="NCBI Taxonomy" id="381761"/>
    <lineage>
        <taxon>Eukaryota</taxon>
        <taxon>Viridiplantae</taxon>
        <taxon>Chlorophyta</taxon>
        <taxon>core chlorophytes</taxon>
        <taxon>Trebouxiophyceae</taxon>
        <taxon>Trebouxiophyceae incertae sedis</taxon>
        <taxon>Elliptochloris clade</taxon>
        <taxon>Elliptochloris</taxon>
    </lineage>
</organism>
<dbReference type="InterPro" id="IPR044237">
    <property type="entry name" value="ATXR2-like"/>
</dbReference>
<dbReference type="CDD" id="cd20071">
    <property type="entry name" value="SET_SMYD"/>
    <property type="match status" value="1"/>
</dbReference>
<evidence type="ECO:0000313" key="2">
    <source>
        <dbReference type="EMBL" id="KAK9835164.1"/>
    </source>
</evidence>
<evidence type="ECO:0000259" key="1">
    <source>
        <dbReference type="PROSITE" id="PS50280"/>
    </source>
</evidence>
<dbReference type="AlphaFoldDB" id="A0AAW1RN28"/>
<gene>
    <name evidence="2" type="ORF">WJX81_002351</name>
</gene>
<dbReference type="InterPro" id="IPR046341">
    <property type="entry name" value="SET_dom_sf"/>
</dbReference>
<evidence type="ECO:0000313" key="3">
    <source>
        <dbReference type="Proteomes" id="UP001445335"/>
    </source>
</evidence>
<reference evidence="2 3" key="1">
    <citation type="journal article" date="2024" name="Nat. Commun.">
        <title>Phylogenomics reveals the evolutionary origins of lichenization in chlorophyte algae.</title>
        <authorList>
            <person name="Puginier C."/>
            <person name="Libourel C."/>
            <person name="Otte J."/>
            <person name="Skaloud P."/>
            <person name="Haon M."/>
            <person name="Grisel S."/>
            <person name="Petersen M."/>
            <person name="Berrin J.G."/>
            <person name="Delaux P.M."/>
            <person name="Dal Grande F."/>
            <person name="Keller J."/>
        </authorList>
    </citation>
    <scope>NUCLEOTIDE SEQUENCE [LARGE SCALE GENOMIC DNA]</scope>
    <source>
        <strain evidence="2 3">SAG 245.80</strain>
    </source>
</reference>
<accession>A0AAW1RN28</accession>
<dbReference type="GO" id="GO:0008168">
    <property type="term" value="F:methyltransferase activity"/>
    <property type="evidence" value="ECO:0007669"/>
    <property type="project" value="InterPro"/>
</dbReference>
<dbReference type="PROSITE" id="PS50280">
    <property type="entry name" value="SET"/>
    <property type="match status" value="1"/>
</dbReference>
<keyword evidence="3" id="KW-1185">Reference proteome</keyword>
<dbReference type="SMART" id="SM00317">
    <property type="entry name" value="SET"/>
    <property type="match status" value="1"/>
</dbReference>
<dbReference type="SUPFAM" id="SSF82199">
    <property type="entry name" value="SET domain"/>
    <property type="match status" value="1"/>
</dbReference>
<dbReference type="PANTHER" id="PTHR47436">
    <property type="entry name" value="HISTONE-LYSINE N-METHYLTRANSFERASE ATXR2"/>
    <property type="match status" value="1"/>
</dbReference>
<dbReference type="PANTHER" id="PTHR47436:SF1">
    <property type="entry name" value="SET DOMAIN-CONTAINING PROTEIN"/>
    <property type="match status" value="1"/>
</dbReference>
<comment type="caution">
    <text evidence="2">The sequence shown here is derived from an EMBL/GenBank/DDBJ whole genome shotgun (WGS) entry which is preliminary data.</text>
</comment>
<dbReference type="Proteomes" id="UP001445335">
    <property type="component" value="Unassembled WGS sequence"/>
</dbReference>
<name>A0AAW1RN28_9CHLO</name>
<dbReference type="Pfam" id="PF00856">
    <property type="entry name" value="SET"/>
    <property type="match status" value="1"/>
</dbReference>
<dbReference type="InterPro" id="IPR001214">
    <property type="entry name" value="SET_dom"/>
</dbReference>
<feature type="domain" description="SET" evidence="1">
    <location>
        <begin position="35"/>
        <end position="349"/>
    </location>
</feature>